<evidence type="ECO:0000313" key="2">
    <source>
        <dbReference type="Proteomes" id="UP000473574"/>
    </source>
</evidence>
<accession>A0A6M0SB28</accession>
<dbReference type="RefSeq" id="WP_163666906.1">
    <property type="nucleotide sequence ID" value="NZ_QZCE01000002.1"/>
</dbReference>
<name>A0A6M0SB28_9CYAN</name>
<sequence length="447" mass="51047">MSAAATFSPKKKYALHYAEGNVVYGAWKPKLSAWVKYGDRRKKAPDLLPEPIKVDPLLAKVKRFSVRLTAEQTALFDDWCERLRTLWNEALELLIEYTEFSGIDGAPCCPVPWSYRWAKDKNDKWISVPYSKFAMRRNGGRQCCPVPRYYKEPRLDQPSLYSLQQYFGKKRLPKNHSIQPIPILIARARLADLATAWGRCKGGERNRPKFQGKGDTPTSIAILDGKQVQHGASWVKIPKLGKISVPGLHKKWGVRPILTMSLVKVGNRFELHLAGNFHQKKRKPSRPKASIKLIGVENILIEDDRGKRWEAISNPQHTVKDAFRIVRLQQILSRKQFLSNGWWTVKLKLKNAWRETTARKHSRYTKIASFLARTYSEITIENKAASTVSKPKPVVESVDPIKYGPNGAAKIARYNKRISGMAMKTFVAVLKRKCEEFGTIVVEPEIE</sequence>
<protein>
    <submittedName>
        <fullName evidence="1">Transposase</fullName>
    </submittedName>
</protein>
<gene>
    <name evidence="1" type="ORF">D0962_23320</name>
</gene>
<organism evidence="1 2">
    <name type="scientific">Adonisia turfae CCMR0082</name>
    <dbReference type="NCBI Taxonomy" id="2304604"/>
    <lineage>
        <taxon>Bacteria</taxon>
        <taxon>Bacillati</taxon>
        <taxon>Cyanobacteriota</taxon>
        <taxon>Adonisia</taxon>
        <taxon>Adonisia turfae</taxon>
    </lineage>
</organism>
<dbReference type="AlphaFoldDB" id="A0A6M0SB28"/>
<reference evidence="1 2" key="1">
    <citation type="journal article" date="2020" name="Microb. Ecol.">
        <title>Ecogenomics of the Marine Benthic Filamentous Cyanobacterium Adonisia.</title>
        <authorList>
            <person name="Walter J.M."/>
            <person name="Coutinho F.H."/>
            <person name="Leomil L."/>
            <person name="Hargreaves P.I."/>
            <person name="Campeao M.E."/>
            <person name="Vieira V.V."/>
            <person name="Silva B.S."/>
            <person name="Fistarol G.O."/>
            <person name="Salomon P.S."/>
            <person name="Sawabe T."/>
            <person name="Mino S."/>
            <person name="Hosokawa M."/>
            <person name="Miyashita H."/>
            <person name="Maruyama F."/>
            <person name="van Verk M.C."/>
            <person name="Dutilh B.E."/>
            <person name="Thompson C.C."/>
            <person name="Thompson F.L."/>
        </authorList>
    </citation>
    <scope>NUCLEOTIDE SEQUENCE [LARGE SCALE GENOMIC DNA]</scope>
    <source>
        <strain evidence="1 2">CCMR0082</strain>
    </source>
</reference>
<dbReference type="EMBL" id="QZCE01000002">
    <property type="protein sequence ID" value="NEZ65650.1"/>
    <property type="molecule type" value="Genomic_DNA"/>
</dbReference>
<comment type="caution">
    <text evidence="1">The sequence shown here is derived from an EMBL/GenBank/DDBJ whole genome shotgun (WGS) entry which is preliminary data.</text>
</comment>
<proteinExistence type="predicted"/>
<evidence type="ECO:0000313" key="1">
    <source>
        <dbReference type="EMBL" id="NEZ65650.1"/>
    </source>
</evidence>
<dbReference type="Proteomes" id="UP000473574">
    <property type="component" value="Unassembled WGS sequence"/>
</dbReference>